<reference evidence="3" key="1">
    <citation type="journal article" date="2013" name="Stand. Genomic Sci.">
        <title>Complete genome sequence of the bile-resistant pigment-producing anaerobe Alistipes finegoldii type strain (AHN2437(T)).</title>
        <authorList>
            <person name="Mavromatis K."/>
            <person name="Stackebrandt E."/>
            <person name="Munk C."/>
            <person name="Lapidus A."/>
            <person name="Nolan M."/>
            <person name="Lucas S."/>
            <person name="Hammon N."/>
            <person name="Deshpande S."/>
            <person name="Cheng J.F."/>
            <person name="Tapia R."/>
            <person name="Goodwin L.A."/>
            <person name="Pitluck S."/>
            <person name="Liolios K."/>
            <person name="Pagani I."/>
            <person name="Ivanova N."/>
            <person name="Mikhailova N."/>
            <person name="Huntemann M."/>
            <person name="Pati A."/>
            <person name="Chen A."/>
            <person name="Palaniappan K."/>
            <person name="Land M."/>
            <person name="Hauser L."/>
            <person name="Rohde M."/>
            <person name="Gronow S."/>
            <person name="Goker M."/>
            <person name="Detter J.C."/>
            <person name="Bristow J."/>
            <person name="Eisen J.A."/>
            <person name="Markowitz V."/>
            <person name="Hugenholtz P."/>
            <person name="Kyrpides N.C."/>
            <person name="Klenk H.P."/>
            <person name="Woyke T."/>
        </authorList>
    </citation>
    <scope>NUCLEOTIDE SEQUENCE</scope>
    <source>
        <strain evidence="3">DSM 17242 / JCM 16770 / AHN 2437 / CCUG 46020 / CIP 107999</strain>
    </source>
</reference>
<keyword evidence="1" id="KW-0812">Transmembrane</keyword>
<dbReference type="EMBL" id="CP003274">
    <property type="protein sequence ID" value="AFL77316.1"/>
    <property type="molecule type" value="Genomic_DNA"/>
</dbReference>
<evidence type="ECO:0000313" key="2">
    <source>
        <dbReference type="EMBL" id="AFL77316.1"/>
    </source>
</evidence>
<dbReference type="AlphaFoldDB" id="I3YJZ8"/>
<gene>
    <name evidence="2" type="ordered locus">Alfi_0954</name>
</gene>
<organism evidence="2 3">
    <name type="scientific">Alistipes finegoldii (strain DSM 17242 / JCM 16770 / CCUG 46020 / CIP 107999 / KCTC 15236 / AHN 2437)</name>
    <dbReference type="NCBI Taxonomy" id="679935"/>
    <lineage>
        <taxon>Bacteria</taxon>
        <taxon>Pseudomonadati</taxon>
        <taxon>Bacteroidota</taxon>
        <taxon>Bacteroidia</taxon>
        <taxon>Bacteroidales</taxon>
        <taxon>Rikenellaceae</taxon>
        <taxon>Alistipes</taxon>
    </lineage>
</organism>
<keyword evidence="1" id="KW-1133">Transmembrane helix</keyword>
<feature type="transmembrane region" description="Helical" evidence="1">
    <location>
        <begin position="64"/>
        <end position="85"/>
    </location>
</feature>
<evidence type="ECO:0000313" key="3">
    <source>
        <dbReference type="Proteomes" id="UP000006052"/>
    </source>
</evidence>
<dbReference type="KEGG" id="afd:Alfi_0954"/>
<name>I3YJZ8_ALIFI</name>
<sequence length="93" mass="10681">MNYANRIIKNVNYQAIQTVFHFIHGCRYITQPLPLAARISHGKSLAPAIREDVMRRKLPEKERLRFLITAVLSMVQVTAILRIGIEPFAQPKP</sequence>
<accession>I3YJZ8</accession>
<keyword evidence="1" id="KW-0472">Membrane</keyword>
<dbReference type="HOGENOM" id="CLU_2393348_0_0_10"/>
<dbReference type="Proteomes" id="UP000006052">
    <property type="component" value="Chromosome"/>
</dbReference>
<proteinExistence type="predicted"/>
<evidence type="ECO:0000256" key="1">
    <source>
        <dbReference type="SAM" id="Phobius"/>
    </source>
</evidence>
<protein>
    <submittedName>
        <fullName evidence="2">Uncharacterized protein</fullName>
    </submittedName>
</protein>